<name>A0A1R1L900_9MICC</name>
<dbReference type="Proteomes" id="UP000187085">
    <property type="component" value="Unassembled WGS sequence"/>
</dbReference>
<comment type="caution">
    <text evidence="1">The sequence shown here is derived from an EMBL/GenBank/DDBJ whole genome shotgun (WGS) entry which is preliminary data.</text>
</comment>
<accession>A0A1R1L900</accession>
<protein>
    <submittedName>
        <fullName evidence="1">Transposase</fullName>
    </submittedName>
</protein>
<reference evidence="1 2" key="1">
    <citation type="submission" date="2016-12" db="EMBL/GenBank/DDBJ databases">
        <title>Draft genome of Tersicoccus phoenicis 1P05MA.</title>
        <authorList>
            <person name="Nakajima Y."/>
            <person name="Yoshizawa S."/>
            <person name="Nakamura K."/>
            <person name="Ogura Y."/>
            <person name="Hayashi T."/>
            <person name="Kogure K."/>
        </authorList>
    </citation>
    <scope>NUCLEOTIDE SEQUENCE [LARGE SCALE GENOMIC DNA]</scope>
    <source>
        <strain evidence="1 2">1p05MA</strain>
    </source>
</reference>
<feature type="non-terminal residue" evidence="1">
    <location>
        <position position="1"/>
    </location>
</feature>
<evidence type="ECO:0000313" key="2">
    <source>
        <dbReference type="Proteomes" id="UP000187085"/>
    </source>
</evidence>
<sequence>MSAATIDRYLAPARRSMQLRGISTTKPSPLLRNSIGLSKVGDEPATVPGVVEADTVAHCGPTFQGEFARTLTMTDLVTGWTENASIRNNAAKWIVQAVADL</sequence>
<organism evidence="1 2">
    <name type="scientific">Tersicoccus phoenicis</name>
    <dbReference type="NCBI Taxonomy" id="554083"/>
    <lineage>
        <taxon>Bacteria</taxon>
        <taxon>Bacillati</taxon>
        <taxon>Actinomycetota</taxon>
        <taxon>Actinomycetes</taxon>
        <taxon>Micrococcales</taxon>
        <taxon>Micrococcaceae</taxon>
        <taxon>Tersicoccus</taxon>
    </lineage>
</organism>
<dbReference type="AlphaFoldDB" id="A0A1R1L900"/>
<keyword evidence="2" id="KW-1185">Reference proteome</keyword>
<proteinExistence type="predicted"/>
<feature type="non-terminal residue" evidence="1">
    <location>
        <position position="101"/>
    </location>
</feature>
<gene>
    <name evidence="1" type="ORF">BKD30_10000</name>
</gene>
<dbReference type="EMBL" id="MRDE01000065">
    <property type="protein sequence ID" value="OMH24008.1"/>
    <property type="molecule type" value="Genomic_DNA"/>
</dbReference>
<evidence type="ECO:0000313" key="1">
    <source>
        <dbReference type="EMBL" id="OMH24008.1"/>
    </source>
</evidence>